<evidence type="ECO:0008006" key="3">
    <source>
        <dbReference type="Google" id="ProtNLM"/>
    </source>
</evidence>
<dbReference type="Proteomes" id="UP001371456">
    <property type="component" value="Unassembled WGS sequence"/>
</dbReference>
<gene>
    <name evidence="1" type="ORF">RDI58_007070</name>
</gene>
<proteinExistence type="predicted"/>
<accession>A0AAN8YII5</accession>
<evidence type="ECO:0000313" key="2">
    <source>
        <dbReference type="Proteomes" id="UP001371456"/>
    </source>
</evidence>
<reference evidence="1 2" key="1">
    <citation type="submission" date="2024-02" db="EMBL/GenBank/DDBJ databases">
        <title>de novo genome assembly of Solanum bulbocastanum strain 11H21.</title>
        <authorList>
            <person name="Hosaka A.J."/>
        </authorList>
    </citation>
    <scope>NUCLEOTIDE SEQUENCE [LARGE SCALE GENOMIC DNA]</scope>
    <source>
        <tissue evidence="1">Young leaves</tissue>
    </source>
</reference>
<dbReference type="EMBL" id="JBANQN010000003">
    <property type="protein sequence ID" value="KAK6793617.1"/>
    <property type="molecule type" value="Genomic_DNA"/>
</dbReference>
<organism evidence="1 2">
    <name type="scientific">Solanum bulbocastanum</name>
    <name type="common">Wild potato</name>
    <dbReference type="NCBI Taxonomy" id="147425"/>
    <lineage>
        <taxon>Eukaryota</taxon>
        <taxon>Viridiplantae</taxon>
        <taxon>Streptophyta</taxon>
        <taxon>Embryophyta</taxon>
        <taxon>Tracheophyta</taxon>
        <taxon>Spermatophyta</taxon>
        <taxon>Magnoliopsida</taxon>
        <taxon>eudicotyledons</taxon>
        <taxon>Gunneridae</taxon>
        <taxon>Pentapetalae</taxon>
        <taxon>asterids</taxon>
        <taxon>lamiids</taxon>
        <taxon>Solanales</taxon>
        <taxon>Solanaceae</taxon>
        <taxon>Solanoideae</taxon>
        <taxon>Solaneae</taxon>
        <taxon>Solanum</taxon>
    </lineage>
</organism>
<keyword evidence="2" id="KW-1185">Reference proteome</keyword>
<name>A0AAN8YII5_SOLBU</name>
<comment type="caution">
    <text evidence="1">The sequence shown here is derived from an EMBL/GenBank/DDBJ whole genome shotgun (WGS) entry which is preliminary data.</text>
</comment>
<dbReference type="AlphaFoldDB" id="A0AAN8YII5"/>
<protein>
    <recommendedName>
        <fullName evidence="3">RNA-directed DNA polymerase, eukaryota, reverse transcriptase zinc-binding domain protein</fullName>
    </recommendedName>
</protein>
<evidence type="ECO:0000313" key="1">
    <source>
        <dbReference type="EMBL" id="KAK6793617.1"/>
    </source>
</evidence>
<sequence>MRNGKSLDREQQIFLAAKVTREEVEIALKVIQDMKAPGIDGFIAFFFKKVWIVIGEDIVNVVLNFFDTGHMYVPINCIMVTLIPKIAILLKLGSTCLSYTVQLYTILFPK</sequence>